<evidence type="ECO:0000313" key="4">
    <source>
        <dbReference type="Proteomes" id="UP001177023"/>
    </source>
</evidence>
<comment type="caution">
    <text evidence="3">The sequence shown here is derived from an EMBL/GenBank/DDBJ whole genome shotgun (WGS) entry which is preliminary data.</text>
</comment>
<feature type="chain" id="PRO_5041378735" evidence="2">
    <location>
        <begin position="20"/>
        <end position="139"/>
    </location>
</feature>
<feature type="compositionally biased region" description="Basic and acidic residues" evidence="1">
    <location>
        <begin position="101"/>
        <end position="125"/>
    </location>
</feature>
<proteinExistence type="predicted"/>
<feature type="region of interest" description="Disordered" evidence="1">
    <location>
        <begin position="93"/>
        <end position="139"/>
    </location>
</feature>
<keyword evidence="2" id="KW-0732">Signal</keyword>
<evidence type="ECO:0000256" key="1">
    <source>
        <dbReference type="SAM" id="MobiDB-lite"/>
    </source>
</evidence>
<accession>A0AA36C932</accession>
<feature type="non-terminal residue" evidence="3">
    <location>
        <position position="1"/>
    </location>
</feature>
<dbReference type="AlphaFoldDB" id="A0AA36C932"/>
<sequence length="139" mass="15589">MSFLLYFLTGIFVFHVALACEKSGDKVEKCGVANGVIPAEGKNSTEVFWRKDLCMYSSIFAESCPCVEDYQIELAKLWCGNAAHSYAEYEKSEQFPEIEDCDNKDGEEGEEGKEKKGGKKQDSKSKTGKKQKRSNDDCE</sequence>
<evidence type="ECO:0000256" key="2">
    <source>
        <dbReference type="SAM" id="SignalP"/>
    </source>
</evidence>
<organism evidence="3 4">
    <name type="scientific">Mesorhabditis spiculigera</name>
    <dbReference type="NCBI Taxonomy" id="96644"/>
    <lineage>
        <taxon>Eukaryota</taxon>
        <taxon>Metazoa</taxon>
        <taxon>Ecdysozoa</taxon>
        <taxon>Nematoda</taxon>
        <taxon>Chromadorea</taxon>
        <taxon>Rhabditida</taxon>
        <taxon>Rhabditina</taxon>
        <taxon>Rhabditomorpha</taxon>
        <taxon>Rhabditoidea</taxon>
        <taxon>Rhabditidae</taxon>
        <taxon>Mesorhabditinae</taxon>
        <taxon>Mesorhabditis</taxon>
    </lineage>
</organism>
<keyword evidence="4" id="KW-1185">Reference proteome</keyword>
<evidence type="ECO:0000313" key="3">
    <source>
        <dbReference type="EMBL" id="CAJ0564210.1"/>
    </source>
</evidence>
<dbReference type="Proteomes" id="UP001177023">
    <property type="component" value="Unassembled WGS sequence"/>
</dbReference>
<protein>
    <submittedName>
        <fullName evidence="3">Uncharacterized protein</fullName>
    </submittedName>
</protein>
<feature type="signal peptide" evidence="2">
    <location>
        <begin position="1"/>
        <end position="19"/>
    </location>
</feature>
<reference evidence="3" key="1">
    <citation type="submission" date="2023-06" db="EMBL/GenBank/DDBJ databases">
        <authorList>
            <person name="Delattre M."/>
        </authorList>
    </citation>
    <scope>NUCLEOTIDE SEQUENCE</scope>
    <source>
        <strain evidence="3">AF72</strain>
    </source>
</reference>
<name>A0AA36C932_9BILA</name>
<gene>
    <name evidence="3" type="ORF">MSPICULIGERA_LOCUS2895</name>
</gene>
<dbReference type="EMBL" id="CATQJA010000822">
    <property type="protein sequence ID" value="CAJ0564210.1"/>
    <property type="molecule type" value="Genomic_DNA"/>
</dbReference>